<protein>
    <recommendedName>
        <fullName evidence="4">Transmembrane protein</fullName>
    </recommendedName>
</protein>
<organism evidence="2 3">
    <name type="scientific">Noviluteimonas lactosilytica</name>
    <dbReference type="NCBI Taxonomy" id="2888523"/>
    <lineage>
        <taxon>Bacteria</taxon>
        <taxon>Pseudomonadati</taxon>
        <taxon>Pseudomonadota</taxon>
        <taxon>Gammaproteobacteria</taxon>
        <taxon>Lysobacterales</taxon>
        <taxon>Lysobacteraceae</taxon>
        <taxon>Noviluteimonas</taxon>
    </lineage>
</organism>
<keyword evidence="3" id="KW-1185">Reference proteome</keyword>
<dbReference type="EMBL" id="JAJGAK010000001">
    <property type="protein sequence ID" value="MCC8362366.1"/>
    <property type="molecule type" value="Genomic_DNA"/>
</dbReference>
<evidence type="ECO:0000313" key="2">
    <source>
        <dbReference type="EMBL" id="MCC8362366.1"/>
    </source>
</evidence>
<keyword evidence="1" id="KW-0812">Transmembrane</keyword>
<accession>A0ABS8JFI3</accession>
<proteinExistence type="predicted"/>
<sequence length="137" mass="14011">MPPQDVRSSTWLGALLALIGSTGIAAAWVAASMLTASQSGWMAVIAALDAAFLLRLGGARPGHLRMVLGVAATLLTIVMAQWGIVSANLSGMMGLPVLDTALRLGPSLAWTLASMANTTMDLAWLAIGLVVAAIASR</sequence>
<dbReference type="Proteomes" id="UP001165293">
    <property type="component" value="Unassembled WGS sequence"/>
</dbReference>
<keyword evidence="1" id="KW-1133">Transmembrane helix</keyword>
<feature type="transmembrane region" description="Helical" evidence="1">
    <location>
        <begin position="36"/>
        <end position="54"/>
    </location>
</feature>
<feature type="transmembrane region" description="Helical" evidence="1">
    <location>
        <begin position="109"/>
        <end position="135"/>
    </location>
</feature>
<evidence type="ECO:0008006" key="4">
    <source>
        <dbReference type="Google" id="ProtNLM"/>
    </source>
</evidence>
<evidence type="ECO:0000313" key="3">
    <source>
        <dbReference type="Proteomes" id="UP001165293"/>
    </source>
</evidence>
<name>A0ABS8JFI3_9GAMM</name>
<feature type="transmembrane region" description="Helical" evidence="1">
    <location>
        <begin position="12"/>
        <end position="30"/>
    </location>
</feature>
<reference evidence="2" key="1">
    <citation type="submission" date="2021-10" db="EMBL/GenBank/DDBJ databases">
        <authorList>
            <person name="Lyu M."/>
            <person name="Wang X."/>
            <person name="Meng X."/>
            <person name="Xu K."/>
        </authorList>
    </citation>
    <scope>NUCLEOTIDE SEQUENCE</scope>
    <source>
        <strain evidence="2">A6</strain>
    </source>
</reference>
<evidence type="ECO:0000256" key="1">
    <source>
        <dbReference type="SAM" id="Phobius"/>
    </source>
</evidence>
<gene>
    <name evidence="2" type="ORF">LK996_04680</name>
</gene>
<feature type="transmembrane region" description="Helical" evidence="1">
    <location>
        <begin position="66"/>
        <end position="89"/>
    </location>
</feature>
<keyword evidence="1" id="KW-0472">Membrane</keyword>
<dbReference type="RefSeq" id="WP_230525973.1">
    <property type="nucleotide sequence ID" value="NZ_JAJGAK010000001.1"/>
</dbReference>
<comment type="caution">
    <text evidence="2">The sequence shown here is derived from an EMBL/GenBank/DDBJ whole genome shotgun (WGS) entry which is preliminary data.</text>
</comment>